<accession>A0A1G8VR96</accession>
<dbReference type="InterPro" id="IPR011675">
    <property type="entry name" value="DUF1617"/>
</dbReference>
<evidence type="ECO:0000313" key="2">
    <source>
        <dbReference type="Proteomes" id="UP000199433"/>
    </source>
</evidence>
<name>A0A1G8VR96_9LACT</name>
<organism evidence="1 2">
    <name type="scientific">Alkalibacterium thalassium</name>
    <dbReference type="NCBI Taxonomy" id="426701"/>
    <lineage>
        <taxon>Bacteria</taxon>
        <taxon>Bacillati</taxon>
        <taxon>Bacillota</taxon>
        <taxon>Bacilli</taxon>
        <taxon>Lactobacillales</taxon>
        <taxon>Carnobacteriaceae</taxon>
        <taxon>Alkalibacterium</taxon>
    </lineage>
</organism>
<dbReference type="Pfam" id="PF07761">
    <property type="entry name" value="DUF1617"/>
    <property type="match status" value="1"/>
</dbReference>
<dbReference type="STRING" id="426701.SAMN04488098_100245"/>
<dbReference type="EMBL" id="FNFK01000002">
    <property type="protein sequence ID" value="SDJ67720.1"/>
    <property type="molecule type" value="Genomic_DNA"/>
</dbReference>
<dbReference type="OrthoDB" id="2296783at2"/>
<sequence length="156" mass="18214">MKTIKLRNKDVVPVYNALDKIVVEGHKPRRGKGRLQKALKEKDKEYVEDLNAIRDDYFQKTEDGNYKQDSQGKVVWIDKYKNDKAAQKKVNEQIQELLDEEIGIDLVEHESKIKSFYNAVINDEFKAGDDLKDEDFETLIDALEDAYDNENTDEEK</sequence>
<protein>
    <recommendedName>
        <fullName evidence="3">Phage protein</fullName>
    </recommendedName>
</protein>
<evidence type="ECO:0008006" key="3">
    <source>
        <dbReference type="Google" id="ProtNLM"/>
    </source>
</evidence>
<reference evidence="2" key="1">
    <citation type="submission" date="2016-10" db="EMBL/GenBank/DDBJ databases">
        <authorList>
            <person name="Varghese N."/>
            <person name="Submissions S."/>
        </authorList>
    </citation>
    <scope>NUCLEOTIDE SEQUENCE [LARGE SCALE GENOMIC DNA]</scope>
    <source>
        <strain evidence="2">DSM 19181</strain>
    </source>
</reference>
<dbReference type="Proteomes" id="UP000199433">
    <property type="component" value="Unassembled WGS sequence"/>
</dbReference>
<evidence type="ECO:0000313" key="1">
    <source>
        <dbReference type="EMBL" id="SDJ67720.1"/>
    </source>
</evidence>
<dbReference type="RefSeq" id="WP_091264327.1">
    <property type="nucleotide sequence ID" value="NZ_FNFK01000002.1"/>
</dbReference>
<keyword evidence="2" id="KW-1185">Reference proteome</keyword>
<gene>
    <name evidence="1" type="ORF">SAMN04488098_100245</name>
</gene>
<proteinExistence type="predicted"/>
<dbReference type="AlphaFoldDB" id="A0A1G8VR96"/>